<dbReference type="PROSITE" id="PS50109">
    <property type="entry name" value="HIS_KIN"/>
    <property type="match status" value="1"/>
</dbReference>
<protein>
    <submittedName>
        <fullName evidence="2">Histidine kinase-, DNA gyrase B-, and HSP90-like ATPase</fullName>
    </submittedName>
</protein>
<dbReference type="PANTHER" id="PTHR43065">
    <property type="entry name" value="SENSOR HISTIDINE KINASE"/>
    <property type="match status" value="1"/>
</dbReference>
<keyword evidence="2" id="KW-0808">Transferase</keyword>
<dbReference type="InterPro" id="IPR036890">
    <property type="entry name" value="HATPase_C_sf"/>
</dbReference>
<dbReference type="GO" id="GO:0016301">
    <property type="term" value="F:kinase activity"/>
    <property type="evidence" value="ECO:0007669"/>
    <property type="project" value="UniProtKB-KW"/>
</dbReference>
<dbReference type="SUPFAM" id="SSF55874">
    <property type="entry name" value="ATPase domain of HSP90 chaperone/DNA topoisomerase II/histidine kinase"/>
    <property type="match status" value="2"/>
</dbReference>
<evidence type="ECO:0000259" key="1">
    <source>
        <dbReference type="PROSITE" id="PS50109"/>
    </source>
</evidence>
<accession>A0A1G7DMW4</accession>
<keyword evidence="2" id="KW-0418">Kinase</keyword>
<dbReference type="Pfam" id="PF13589">
    <property type="entry name" value="HATPase_c_3"/>
    <property type="match status" value="1"/>
</dbReference>
<sequence length="829" mass="93406">MNKVQEVPFRVSARTARLIGRENVATAESAISELVKNSYDADASFCIVRISPTYTGVPEKISKDEFDRLAEWGLNPENHYDLDGETANLRPCLADEHSPEAELIRHLVTITVIDDGAGMGDDAIRDAWMVIGTANKELESSSKLGRTRTGAKGIGRFALDRLGARCQLHSSTITEAGNSETLTWTVDWNKFEKDGAVLDEVTAQIELGTAGFQKDLSAVAAIADLEELAKKASESRTGTSIEISEVRDNWSRDSIKKLRRTLGVLAPPDEQRAFSIYLRDDRDPNQSNSVASDVLEDFDYRLTAKVQSDGAVEFTVVRNELNHDEFPKALFMRKDMKKEPFTKEAFSNRATSYVKSLEDLFPGESELFFNRARSIGPFEVVLRFFKLQMPSKAEDRQYPYRSFQPQRRKEWLDIFGGIRIYRDNFGVRPYGEPKSGAYDWLSLGQRRAANPAAPTRLNWPVPPQNIAGTVNISRNENSVLVDQSNREGIIETEEFRVFQALILRFVNELERDRSRVLYNLLETYKVENADKQVRSEGLKLARKIEAQPESSSDDVRKLAQTVTVQENMLKEQAEDQVILRSLATLGTVMVSFAHEMGQLNTLAGRNQQLAALLARHLDEKEFANKNEAFNPFAILRDMEASDRKAAQWFNFALSAVRSGRRRRSNVDMRSHLEELKVVWDGFLRPREIALDLNFEDGFAAEILAFEIDIDSIFNNLILNSFEAFVDGMGGGERRIKIDIFAKSEKEVGIIYEDNGPGIHSSIKDPSEIFEFNVTTKKDREGKGAGTGLGMWILESVVRSYDGTVRAYRKTESFGFRLEFSLPIAGKSGV</sequence>
<name>A0A1G7DMW4_9RHOB</name>
<organism evidence="2 3">
    <name type="scientific">Salipiger thiooxidans</name>
    <dbReference type="NCBI Taxonomy" id="282683"/>
    <lineage>
        <taxon>Bacteria</taxon>
        <taxon>Pseudomonadati</taxon>
        <taxon>Pseudomonadota</taxon>
        <taxon>Alphaproteobacteria</taxon>
        <taxon>Rhodobacterales</taxon>
        <taxon>Roseobacteraceae</taxon>
        <taxon>Salipiger</taxon>
    </lineage>
</organism>
<dbReference type="RefSeq" id="WP_131821996.1">
    <property type="nucleotide sequence ID" value="NZ_FNAV01000004.1"/>
</dbReference>
<dbReference type="EMBL" id="FNAV01000004">
    <property type="protein sequence ID" value="SDE52808.1"/>
    <property type="molecule type" value="Genomic_DNA"/>
</dbReference>
<gene>
    <name evidence="2" type="ORF">SAMN04488105_104321</name>
</gene>
<dbReference type="STRING" id="282683.SAMN04488105_104321"/>
<dbReference type="Proteomes" id="UP000198994">
    <property type="component" value="Unassembled WGS sequence"/>
</dbReference>
<evidence type="ECO:0000313" key="3">
    <source>
        <dbReference type="Proteomes" id="UP000198994"/>
    </source>
</evidence>
<dbReference type="InterPro" id="IPR003594">
    <property type="entry name" value="HATPase_dom"/>
</dbReference>
<evidence type="ECO:0000313" key="2">
    <source>
        <dbReference type="EMBL" id="SDE52808.1"/>
    </source>
</evidence>
<dbReference type="AlphaFoldDB" id="A0A1G7DMW4"/>
<dbReference type="SMART" id="SM00387">
    <property type="entry name" value="HATPase_c"/>
    <property type="match status" value="1"/>
</dbReference>
<reference evidence="3" key="1">
    <citation type="submission" date="2016-10" db="EMBL/GenBank/DDBJ databases">
        <authorList>
            <person name="Varghese N."/>
            <person name="Submissions S."/>
        </authorList>
    </citation>
    <scope>NUCLEOTIDE SEQUENCE [LARGE SCALE GENOMIC DNA]</scope>
    <source>
        <strain evidence="3">DSM 10146</strain>
    </source>
</reference>
<dbReference type="Pfam" id="PF02518">
    <property type="entry name" value="HATPase_c"/>
    <property type="match status" value="1"/>
</dbReference>
<dbReference type="OrthoDB" id="9816482at2"/>
<keyword evidence="3" id="KW-1185">Reference proteome</keyword>
<feature type="domain" description="Histidine kinase" evidence="1">
    <location>
        <begin position="686"/>
        <end position="825"/>
    </location>
</feature>
<dbReference type="InterPro" id="IPR005467">
    <property type="entry name" value="His_kinase_dom"/>
</dbReference>
<dbReference type="Gene3D" id="3.30.565.10">
    <property type="entry name" value="Histidine kinase-like ATPase, C-terminal domain"/>
    <property type="match status" value="2"/>
</dbReference>
<proteinExistence type="predicted"/>